<evidence type="ECO:0000313" key="4">
    <source>
        <dbReference type="Proteomes" id="UP000288216"/>
    </source>
</evidence>
<dbReference type="SMART" id="SM00214">
    <property type="entry name" value="VWC"/>
    <property type="match status" value="1"/>
</dbReference>
<protein>
    <recommendedName>
        <fullName evidence="2">VWFC domain-containing protein</fullName>
    </recommendedName>
</protein>
<evidence type="ECO:0000259" key="2">
    <source>
        <dbReference type="PROSITE" id="PS50184"/>
    </source>
</evidence>
<dbReference type="EMBL" id="BFAA01020566">
    <property type="protein sequence ID" value="GCB82052.1"/>
    <property type="molecule type" value="Genomic_DNA"/>
</dbReference>
<name>A0A401Q9K2_SCYTO</name>
<keyword evidence="1" id="KW-0732">Signal</keyword>
<proteinExistence type="predicted"/>
<dbReference type="FunFam" id="2.10.70.10:FF:000013">
    <property type="entry name" value="Collagen, type I, alpha 1"/>
    <property type="match status" value="1"/>
</dbReference>
<feature type="domain" description="VWFC" evidence="2">
    <location>
        <begin position="36"/>
        <end position="92"/>
    </location>
</feature>
<comment type="caution">
    <text evidence="3">The sequence shown here is derived from an EMBL/GenBank/DDBJ whole genome shotgun (WGS) entry which is preliminary data.</text>
</comment>
<feature type="non-terminal residue" evidence="3">
    <location>
        <position position="92"/>
    </location>
</feature>
<gene>
    <name evidence="3" type="ORF">scyTo_0021933</name>
</gene>
<accession>A0A401Q9K2</accession>
<dbReference type="OrthoDB" id="8939548at2759"/>
<dbReference type="STRING" id="75743.A0A401Q9K2"/>
<evidence type="ECO:0000256" key="1">
    <source>
        <dbReference type="SAM" id="SignalP"/>
    </source>
</evidence>
<dbReference type="Pfam" id="PF00093">
    <property type="entry name" value="VWC"/>
    <property type="match status" value="1"/>
</dbReference>
<feature type="chain" id="PRO_5019448897" description="VWFC domain-containing protein" evidence="1">
    <location>
        <begin position="29"/>
        <end position="92"/>
    </location>
</feature>
<feature type="signal peptide" evidence="1">
    <location>
        <begin position="1"/>
        <end position="28"/>
    </location>
</feature>
<dbReference type="OMA" id="EIICRTV"/>
<dbReference type="Proteomes" id="UP000288216">
    <property type="component" value="Unassembled WGS sequence"/>
</dbReference>
<keyword evidence="4" id="KW-1185">Reference proteome</keyword>
<dbReference type="AlphaFoldDB" id="A0A401Q9K2"/>
<dbReference type="PROSITE" id="PS50184">
    <property type="entry name" value="VWFC_2"/>
    <property type="match status" value="1"/>
</dbReference>
<sequence length="92" mass="10240">MFRFVDSRTLVLLTATQAILLAVVKCQGADIQDLKVNCMQEGQTYSDKDVWKPEPCRICVCDAGIILCDEIICEDLKDCPNPEIPFGECCPV</sequence>
<dbReference type="SUPFAM" id="SSF57603">
    <property type="entry name" value="FnI-like domain"/>
    <property type="match status" value="1"/>
</dbReference>
<organism evidence="3 4">
    <name type="scientific">Scyliorhinus torazame</name>
    <name type="common">Cloudy catshark</name>
    <name type="synonym">Catulus torazame</name>
    <dbReference type="NCBI Taxonomy" id="75743"/>
    <lineage>
        <taxon>Eukaryota</taxon>
        <taxon>Metazoa</taxon>
        <taxon>Chordata</taxon>
        <taxon>Craniata</taxon>
        <taxon>Vertebrata</taxon>
        <taxon>Chondrichthyes</taxon>
        <taxon>Elasmobranchii</taxon>
        <taxon>Galeomorphii</taxon>
        <taxon>Galeoidea</taxon>
        <taxon>Carcharhiniformes</taxon>
        <taxon>Scyliorhinidae</taxon>
        <taxon>Scyliorhinus</taxon>
    </lineage>
</organism>
<dbReference type="InterPro" id="IPR001007">
    <property type="entry name" value="VWF_dom"/>
</dbReference>
<dbReference type="Gene3D" id="2.10.70.10">
    <property type="entry name" value="Complement Module, domain 1"/>
    <property type="match status" value="1"/>
</dbReference>
<reference evidence="3 4" key="1">
    <citation type="journal article" date="2018" name="Nat. Ecol. Evol.">
        <title>Shark genomes provide insights into elasmobranch evolution and the origin of vertebrates.</title>
        <authorList>
            <person name="Hara Y"/>
            <person name="Yamaguchi K"/>
            <person name="Onimaru K"/>
            <person name="Kadota M"/>
            <person name="Koyanagi M"/>
            <person name="Keeley SD"/>
            <person name="Tatsumi K"/>
            <person name="Tanaka K"/>
            <person name="Motone F"/>
            <person name="Kageyama Y"/>
            <person name="Nozu R"/>
            <person name="Adachi N"/>
            <person name="Nishimura O"/>
            <person name="Nakagawa R"/>
            <person name="Tanegashima C"/>
            <person name="Kiyatake I"/>
            <person name="Matsumoto R"/>
            <person name="Murakumo K"/>
            <person name="Nishida K"/>
            <person name="Terakita A"/>
            <person name="Kuratani S"/>
            <person name="Sato K"/>
            <person name="Hyodo S Kuraku.S."/>
        </authorList>
    </citation>
    <scope>NUCLEOTIDE SEQUENCE [LARGE SCALE GENOMIC DNA]</scope>
</reference>
<evidence type="ECO:0000313" key="3">
    <source>
        <dbReference type="EMBL" id="GCB82052.1"/>
    </source>
</evidence>